<dbReference type="SMART" id="SM00888">
    <property type="entry name" value="EF1_GNE"/>
    <property type="match status" value="1"/>
</dbReference>
<reference evidence="9 10" key="1">
    <citation type="submission" date="2014-07" db="EMBL/GenBank/DDBJ databases">
        <title>Methanogenic archaea and the global carbon cycle.</title>
        <authorList>
            <person name="Henriksen J.R."/>
            <person name="Luke J."/>
            <person name="Reinhart S."/>
            <person name="Benedict M.N."/>
            <person name="Youngblut N.D."/>
            <person name="Metcalf M.E."/>
            <person name="Whitaker R.J."/>
            <person name="Metcalf W.W."/>
        </authorList>
    </citation>
    <scope>NUCLEOTIDE SEQUENCE [LARGE SCALE GENOMIC DNA]</scope>
    <source>
        <strain evidence="10">ATCC 43570 / DSM 1825 / OCM 12 / VKM B-1830 / TM-1</strain>
    </source>
</reference>
<evidence type="ECO:0000313" key="10">
    <source>
        <dbReference type="Proteomes" id="UP000066529"/>
    </source>
</evidence>
<proteinExistence type="inferred from homology"/>
<dbReference type="SUPFAM" id="SSF54984">
    <property type="entry name" value="eEF-1beta-like"/>
    <property type="match status" value="1"/>
</dbReference>
<dbReference type="STRING" id="523844.MSTHT_0229"/>
<dbReference type="OrthoDB" id="84643at2157"/>
<comment type="function">
    <text evidence="1 7">Promotes the exchange of GDP for GTP in EF-1-alpha/GDP, thus allowing the regeneration of EF-1-alpha/GTP that could then be used to form the ternary complex EF-1-alpha/GTP/AAtRNA.</text>
</comment>
<dbReference type="NCBIfam" id="NF001670">
    <property type="entry name" value="PRK00435.1"/>
    <property type="match status" value="1"/>
</dbReference>
<evidence type="ECO:0000259" key="8">
    <source>
        <dbReference type="SMART" id="SM00888"/>
    </source>
</evidence>
<keyword evidence="5 7" id="KW-0648">Protein biosynthesis</keyword>
<dbReference type="HAMAP" id="MF_00043">
    <property type="entry name" value="EF1_beta"/>
    <property type="match status" value="1"/>
</dbReference>
<dbReference type="GO" id="GO:0003746">
    <property type="term" value="F:translation elongation factor activity"/>
    <property type="evidence" value="ECO:0007669"/>
    <property type="project" value="UniProtKB-UniRule"/>
</dbReference>
<gene>
    <name evidence="7" type="primary">ef1b</name>
    <name evidence="9" type="ORF">MSTHT_0229</name>
</gene>
<evidence type="ECO:0000313" key="9">
    <source>
        <dbReference type="EMBL" id="AKB11987.1"/>
    </source>
</evidence>
<dbReference type="KEGG" id="mthr:MSTHT_0229"/>
<dbReference type="InterPro" id="IPR014717">
    <property type="entry name" value="Transl_elong_EF1B/ribsomal_bS6"/>
</dbReference>
<dbReference type="RefSeq" id="WP_048166237.1">
    <property type="nucleotide sequence ID" value="NZ_CP009501.1"/>
</dbReference>
<dbReference type="EMBL" id="CP009501">
    <property type="protein sequence ID" value="AKB11987.1"/>
    <property type="molecule type" value="Genomic_DNA"/>
</dbReference>
<comment type="similarity">
    <text evidence="2 7">Belongs to the EF-1-beta/EF-1-delta family.</text>
</comment>
<dbReference type="Proteomes" id="UP000066529">
    <property type="component" value="Chromosome"/>
</dbReference>
<evidence type="ECO:0000256" key="1">
    <source>
        <dbReference type="ARBA" id="ARBA00003815"/>
    </source>
</evidence>
<organism evidence="9 10">
    <name type="scientific">Methanosarcina thermophila (strain ATCC 43570 / DSM 1825 / OCM 12 / VKM B-1830 / TM-1)</name>
    <dbReference type="NCBI Taxonomy" id="523844"/>
    <lineage>
        <taxon>Archaea</taxon>
        <taxon>Methanobacteriati</taxon>
        <taxon>Methanobacteriota</taxon>
        <taxon>Stenosarchaea group</taxon>
        <taxon>Methanomicrobia</taxon>
        <taxon>Methanosarcinales</taxon>
        <taxon>Methanosarcinaceae</taxon>
        <taxon>Methanosarcina</taxon>
    </lineage>
</organism>
<dbReference type="PIRSF" id="PIRSF006521">
    <property type="entry name" value="Transl_elong_EF1B_B_arc"/>
    <property type="match status" value="1"/>
</dbReference>
<dbReference type="AlphaFoldDB" id="A0A0E3KNT5"/>
<feature type="domain" description="Translation elongation factor EF1B beta/delta subunit guanine nucleotide exchange" evidence="8">
    <location>
        <begin position="3"/>
        <end position="89"/>
    </location>
</feature>
<dbReference type="Pfam" id="PF00736">
    <property type="entry name" value="EF1_GNE"/>
    <property type="match status" value="1"/>
</dbReference>
<accession>A0A0E3KNT5</accession>
<evidence type="ECO:0000256" key="3">
    <source>
        <dbReference type="ARBA" id="ARBA00017600"/>
    </source>
</evidence>
<sequence>MGDVAAKIKIMPESVETDLAELKEKIKSVIPAGADLHGDIVEEPIAFGLKALIVTLIVNDEEGGTEPAEEAFAKVPGVETVQVLEAYRI</sequence>
<dbReference type="CDD" id="cd00292">
    <property type="entry name" value="EF1B"/>
    <property type="match status" value="1"/>
</dbReference>
<protein>
    <recommendedName>
        <fullName evidence="3 7">Elongation factor 1-beta</fullName>
        <shortName evidence="7">EF-1-beta</shortName>
    </recommendedName>
    <alternativeName>
        <fullName evidence="6 7">aEF-1beta</fullName>
    </alternativeName>
</protein>
<dbReference type="GeneID" id="24847125"/>
<evidence type="ECO:0000256" key="5">
    <source>
        <dbReference type="ARBA" id="ARBA00022917"/>
    </source>
</evidence>
<dbReference type="PATRIC" id="fig|523844.20.peg.298"/>
<dbReference type="PANTHER" id="PTHR39647:SF1">
    <property type="entry name" value="ELONGATION FACTOR 1-BETA"/>
    <property type="match status" value="1"/>
</dbReference>
<dbReference type="PANTHER" id="PTHR39647">
    <property type="entry name" value="ELONGATION FACTOR 1-BETA"/>
    <property type="match status" value="1"/>
</dbReference>
<dbReference type="HOGENOM" id="CLU_165896_0_0_2"/>
<dbReference type="Gene3D" id="3.30.70.60">
    <property type="match status" value="1"/>
</dbReference>
<name>A0A0E3KNT5_METTT</name>
<evidence type="ECO:0000256" key="2">
    <source>
        <dbReference type="ARBA" id="ARBA00007411"/>
    </source>
</evidence>
<keyword evidence="4 7" id="KW-0251">Elongation factor</keyword>
<dbReference type="InterPro" id="IPR036219">
    <property type="entry name" value="eEF-1beta-like_sf"/>
</dbReference>
<evidence type="ECO:0000256" key="7">
    <source>
        <dbReference type="HAMAP-Rule" id="MF_00043"/>
    </source>
</evidence>
<dbReference type="InterPro" id="IPR004542">
    <property type="entry name" value="Transl_elong_EF1B_B_arc"/>
</dbReference>
<evidence type="ECO:0000256" key="6">
    <source>
        <dbReference type="ARBA" id="ARBA00032274"/>
    </source>
</evidence>
<dbReference type="NCBIfam" id="TIGR00489">
    <property type="entry name" value="aEF-1_beta"/>
    <property type="match status" value="1"/>
</dbReference>
<evidence type="ECO:0000256" key="4">
    <source>
        <dbReference type="ARBA" id="ARBA00022768"/>
    </source>
</evidence>
<dbReference type="InterPro" id="IPR014038">
    <property type="entry name" value="EF1B_bsu/dsu_GNE"/>
</dbReference>